<comment type="caution">
    <text evidence="15">The sequence shown here is derived from an EMBL/GenBank/DDBJ whole genome shotgun (WGS) entry which is preliminary data.</text>
</comment>
<accession>A0AAE3H8M3</accession>
<dbReference type="NCBIfam" id="TIGR01578">
    <property type="entry name" value="MiaB-like-B"/>
    <property type="match status" value="1"/>
</dbReference>
<evidence type="ECO:0000256" key="2">
    <source>
        <dbReference type="ARBA" id="ARBA00008616"/>
    </source>
</evidence>
<evidence type="ECO:0000256" key="3">
    <source>
        <dbReference type="ARBA" id="ARBA00022485"/>
    </source>
</evidence>
<dbReference type="PANTHER" id="PTHR11918">
    <property type="entry name" value="RADICAL SAM PROTEINS"/>
    <property type="match status" value="1"/>
</dbReference>
<dbReference type="NCBIfam" id="TIGR00089">
    <property type="entry name" value="MiaB/RimO family radical SAM methylthiotransferase"/>
    <property type="match status" value="1"/>
</dbReference>
<evidence type="ECO:0000313" key="16">
    <source>
        <dbReference type="Proteomes" id="UP001206983"/>
    </source>
</evidence>
<keyword evidence="4 11" id="KW-0808">Transferase</keyword>
<feature type="domain" description="TRAM" evidence="12">
    <location>
        <begin position="372"/>
        <end position="432"/>
    </location>
</feature>
<comment type="catalytic activity">
    <reaction evidence="10 11">
        <text>N(6)-L-threonylcarbamoyladenosine(37) in tRNA + (sulfur carrier)-SH + AH2 + 2 S-adenosyl-L-methionine = 2-methylsulfanyl-N(6)-L-threonylcarbamoyladenosine(37) in tRNA + (sulfur carrier)-H + 5'-deoxyadenosine + L-methionine + A + S-adenosyl-L-homocysteine + 2 H(+)</text>
        <dbReference type="Rhea" id="RHEA:37075"/>
        <dbReference type="Rhea" id="RHEA-COMP:10163"/>
        <dbReference type="Rhea" id="RHEA-COMP:11092"/>
        <dbReference type="Rhea" id="RHEA-COMP:14737"/>
        <dbReference type="Rhea" id="RHEA-COMP:14739"/>
        <dbReference type="ChEBI" id="CHEBI:13193"/>
        <dbReference type="ChEBI" id="CHEBI:15378"/>
        <dbReference type="ChEBI" id="CHEBI:17319"/>
        <dbReference type="ChEBI" id="CHEBI:17499"/>
        <dbReference type="ChEBI" id="CHEBI:29917"/>
        <dbReference type="ChEBI" id="CHEBI:57844"/>
        <dbReference type="ChEBI" id="CHEBI:57856"/>
        <dbReference type="ChEBI" id="CHEBI:59789"/>
        <dbReference type="ChEBI" id="CHEBI:64428"/>
        <dbReference type="ChEBI" id="CHEBI:74418"/>
        <dbReference type="ChEBI" id="CHEBI:74420"/>
        <dbReference type="EC" id="2.8.4.5"/>
    </reaction>
</comment>
<dbReference type="GO" id="GO:0051539">
    <property type="term" value="F:4 iron, 4 sulfur cluster binding"/>
    <property type="evidence" value="ECO:0007669"/>
    <property type="project" value="UniProtKB-UniRule"/>
</dbReference>
<dbReference type="Pfam" id="PF04055">
    <property type="entry name" value="Radical_SAM"/>
    <property type="match status" value="1"/>
</dbReference>
<name>A0AAE3H8M3_9EURY</name>
<keyword evidence="16" id="KW-1185">Reference proteome</keyword>
<dbReference type="InterPro" id="IPR007197">
    <property type="entry name" value="rSAM"/>
</dbReference>
<evidence type="ECO:0000256" key="10">
    <source>
        <dbReference type="ARBA" id="ARBA00051661"/>
    </source>
</evidence>
<dbReference type="AlphaFoldDB" id="A0AAE3H8M3"/>
<dbReference type="InterPro" id="IPR006638">
    <property type="entry name" value="Elp3/MiaA/NifB-like_rSAM"/>
</dbReference>
<dbReference type="Proteomes" id="UP001206983">
    <property type="component" value="Unassembled WGS sequence"/>
</dbReference>
<keyword evidence="3 11" id="KW-0004">4Fe-4S</keyword>
<comment type="cofactor">
    <cofactor evidence="11">
        <name>[4Fe-4S] cluster</name>
        <dbReference type="ChEBI" id="CHEBI:49883"/>
    </cofactor>
    <text evidence="11">Binds 1 or 2 [4Fe-4S] cluster. One cluster is coordinated with 3 cysteines and an exchangeable S-adenosyl-L-methionine.</text>
</comment>
<evidence type="ECO:0000256" key="9">
    <source>
        <dbReference type="ARBA" id="ARBA00023014"/>
    </source>
</evidence>
<keyword evidence="7 11" id="KW-0479">Metal-binding</keyword>
<evidence type="ECO:0000256" key="4">
    <source>
        <dbReference type="ARBA" id="ARBA00022679"/>
    </source>
</evidence>
<dbReference type="GO" id="GO:0046872">
    <property type="term" value="F:metal ion binding"/>
    <property type="evidence" value="ECO:0007669"/>
    <property type="project" value="UniProtKB-UniRule"/>
</dbReference>
<comment type="function">
    <text evidence="1 11">Catalyzes the methylthiolation of N6-threonylcarbamoyladenosine (t(6)A), leading to the formation of 2-methylthio-N6-threonylcarbamoyladenosine (ms(2)t(6)A) at position 37 in tRNAs that read codons beginning with adenine.</text>
</comment>
<evidence type="ECO:0000256" key="5">
    <source>
        <dbReference type="ARBA" id="ARBA00022691"/>
    </source>
</evidence>
<comment type="similarity">
    <text evidence="2 11">Belongs to the methylthiotransferase family. CDKAL1 subfamily.</text>
</comment>
<dbReference type="InterPro" id="IPR058240">
    <property type="entry name" value="rSAM_sf"/>
</dbReference>
<gene>
    <name evidence="15" type="ORF">PV02_02200</name>
</gene>
<evidence type="ECO:0000259" key="13">
    <source>
        <dbReference type="PROSITE" id="PS51449"/>
    </source>
</evidence>
<dbReference type="EC" id="2.8.4.5" evidence="11"/>
<dbReference type="SFLD" id="SFLDG01082">
    <property type="entry name" value="B12-binding_domain_containing"/>
    <property type="match status" value="1"/>
</dbReference>
<dbReference type="GO" id="GO:0035598">
    <property type="term" value="F:tRNA (N(6)-L-threonylcarbamoyladenosine(37)-C(2))-methylthiotransferase activity"/>
    <property type="evidence" value="ECO:0007669"/>
    <property type="project" value="UniProtKB-UniRule"/>
</dbReference>
<evidence type="ECO:0000259" key="14">
    <source>
        <dbReference type="PROSITE" id="PS51918"/>
    </source>
</evidence>
<evidence type="ECO:0000256" key="6">
    <source>
        <dbReference type="ARBA" id="ARBA00022694"/>
    </source>
</evidence>
<keyword evidence="9 11" id="KW-0411">Iron-sulfur</keyword>
<evidence type="ECO:0000256" key="7">
    <source>
        <dbReference type="ARBA" id="ARBA00022723"/>
    </source>
</evidence>
<dbReference type="SUPFAM" id="SSF102114">
    <property type="entry name" value="Radical SAM enzymes"/>
    <property type="match status" value="1"/>
</dbReference>
<dbReference type="PANTHER" id="PTHR11918:SF45">
    <property type="entry name" value="THREONYLCARBAMOYLADENOSINE TRNA METHYLTHIOTRANSFERASE"/>
    <property type="match status" value="1"/>
</dbReference>
<keyword evidence="6 11" id="KW-0819">tRNA processing</keyword>
<keyword evidence="8 11" id="KW-0408">Iron</keyword>
<dbReference type="Gene3D" id="3.80.30.20">
    <property type="entry name" value="tm_1862 like domain"/>
    <property type="match status" value="1"/>
</dbReference>
<keyword evidence="5 11" id="KW-0949">S-adenosyl-L-methionine</keyword>
<dbReference type="RefSeq" id="WP_256621749.1">
    <property type="nucleotide sequence ID" value="NZ_JTEO01000002.1"/>
</dbReference>
<dbReference type="InterPro" id="IPR006466">
    <property type="entry name" value="MiaB-like_arc_euk"/>
</dbReference>
<dbReference type="PROSITE" id="PS51449">
    <property type="entry name" value="MTTASE_N"/>
    <property type="match status" value="1"/>
</dbReference>
<dbReference type="InterPro" id="IPR002792">
    <property type="entry name" value="TRAM_dom"/>
</dbReference>
<dbReference type="SMART" id="SM00729">
    <property type="entry name" value="Elp3"/>
    <property type="match status" value="1"/>
</dbReference>
<dbReference type="Gene3D" id="3.40.50.12160">
    <property type="entry name" value="Methylthiotransferase, N-terminal domain"/>
    <property type="match status" value="1"/>
</dbReference>
<feature type="domain" description="MTTase N-terminal" evidence="13">
    <location>
        <begin position="1"/>
        <end position="110"/>
    </location>
</feature>
<evidence type="ECO:0000313" key="15">
    <source>
        <dbReference type="EMBL" id="MCQ6962006.1"/>
    </source>
</evidence>
<evidence type="ECO:0000256" key="11">
    <source>
        <dbReference type="RuleBase" id="RU368081"/>
    </source>
</evidence>
<sequence>MKVHVATFGCSASQASAEIMRAAVRDKGYILVPEGDADVLVINTCTVKYATEQKILHIIREAGDAGKEVIVTGCMPEVQLEDILQSNPQAHILGVNSVSRLGDMLDSLCSREEAEAGRRMEVFLGQPEGFQGVPRIRYNPNIHICQLSQGCNYSCSYCIVSVARGKLSSFGPEEIIADISSAISEGCREIWLTSQDNAQYGTDMPGNNTLLPELMRMICGIPGQFRIRVGMMNPFSVLPILYDLIDAFDNEKVYKLLHLPVQSASDSVLRRMNRQHSIEEANHVIRQFRERFAGLTLFTDMIVGFPGETDEDFRKILRWVEEFRPDKVNISRYTPRPHTKAWDFPSTDSRILVKRSSELHRVCRSTKLASKNNMIGWEGNVFLSKEAKKQGIMARTDSYLPVVIPQCDLEPGSTCRVQIYDTTPGYFLGRLL</sequence>
<dbReference type="CDD" id="cd01335">
    <property type="entry name" value="Radical_SAM"/>
    <property type="match status" value="1"/>
</dbReference>
<organism evidence="15 16">
    <name type="scientific">Methanolobus chelungpuianus</name>
    <dbReference type="NCBI Taxonomy" id="502115"/>
    <lineage>
        <taxon>Archaea</taxon>
        <taxon>Methanobacteriati</taxon>
        <taxon>Methanobacteriota</taxon>
        <taxon>Stenosarchaea group</taxon>
        <taxon>Methanomicrobia</taxon>
        <taxon>Methanosarcinales</taxon>
        <taxon>Methanosarcinaceae</taxon>
        <taxon>Methanolobus</taxon>
    </lineage>
</organism>
<dbReference type="PROSITE" id="PS50926">
    <property type="entry name" value="TRAM"/>
    <property type="match status" value="1"/>
</dbReference>
<feature type="domain" description="Radical SAM core" evidence="14">
    <location>
        <begin position="137"/>
        <end position="367"/>
    </location>
</feature>
<dbReference type="PROSITE" id="PS51918">
    <property type="entry name" value="RADICAL_SAM"/>
    <property type="match status" value="1"/>
</dbReference>
<dbReference type="InterPro" id="IPR038135">
    <property type="entry name" value="Methylthiotransferase_N_sf"/>
</dbReference>
<dbReference type="InterPro" id="IPR023404">
    <property type="entry name" value="rSAM_horseshoe"/>
</dbReference>
<reference evidence="15 16" key="1">
    <citation type="journal article" date="2011" name="Appl. Environ. Microbiol.">
        <title>Methanogenic archaea isolated from Taiwan's Chelungpu fault.</title>
        <authorList>
            <person name="Wu S.Y."/>
            <person name="Lai M.C."/>
        </authorList>
    </citation>
    <scope>NUCLEOTIDE SEQUENCE [LARGE SCALE GENOMIC DNA]</scope>
    <source>
        <strain evidence="15 16">St545Mb</strain>
    </source>
</reference>
<evidence type="ECO:0000259" key="12">
    <source>
        <dbReference type="PROSITE" id="PS50926"/>
    </source>
</evidence>
<dbReference type="Pfam" id="PF00919">
    <property type="entry name" value="UPF0004"/>
    <property type="match status" value="1"/>
</dbReference>
<dbReference type="InterPro" id="IPR005839">
    <property type="entry name" value="Methylthiotransferase"/>
</dbReference>
<dbReference type="SFLD" id="SFLDS00029">
    <property type="entry name" value="Radical_SAM"/>
    <property type="match status" value="1"/>
</dbReference>
<proteinExistence type="inferred from homology"/>
<evidence type="ECO:0000256" key="1">
    <source>
        <dbReference type="ARBA" id="ARBA00002399"/>
    </source>
</evidence>
<evidence type="ECO:0000256" key="8">
    <source>
        <dbReference type="ARBA" id="ARBA00023004"/>
    </source>
</evidence>
<dbReference type="InterPro" id="IPR013848">
    <property type="entry name" value="Methylthiotransferase_N"/>
</dbReference>
<dbReference type="EMBL" id="JTEO01000002">
    <property type="protein sequence ID" value="MCQ6962006.1"/>
    <property type="molecule type" value="Genomic_DNA"/>
</dbReference>
<protein>
    <recommendedName>
        <fullName evidence="11">tRNA-t(6)A37 methylthiotransferase</fullName>
        <ecNumber evidence="11">2.8.4.5</ecNumber>
    </recommendedName>
</protein>